<dbReference type="EMBL" id="LSSL01000058">
    <property type="protein sequence ID" value="OLY85614.1"/>
    <property type="molecule type" value="Genomic_DNA"/>
</dbReference>
<protein>
    <submittedName>
        <fullName evidence="1">Uncharacterized protein</fullName>
    </submittedName>
</protein>
<comment type="caution">
    <text evidence="1">The sequence shown here is derived from an EMBL/GenBank/DDBJ whole genome shotgun (WGS) entry which is preliminary data.</text>
</comment>
<sequence>MTSYASTAPKTKESLSIDFEIIEMTVIPNKTAIQNLLFWKNQMKSCNGLSFLPESPSEISEIPGIMDKIGGDDAHQPQGTSQSSIRTQNLELCGEIGVSILRQHN</sequence>
<dbReference type="AlphaFoldDB" id="A0A1R0H929"/>
<evidence type="ECO:0000313" key="1">
    <source>
        <dbReference type="EMBL" id="OLY85614.1"/>
    </source>
</evidence>
<accession>A0A1R0H929</accession>
<dbReference type="Proteomes" id="UP000187455">
    <property type="component" value="Unassembled WGS sequence"/>
</dbReference>
<organism evidence="1 2">
    <name type="scientific">Smittium mucronatum</name>
    <dbReference type="NCBI Taxonomy" id="133383"/>
    <lineage>
        <taxon>Eukaryota</taxon>
        <taxon>Fungi</taxon>
        <taxon>Fungi incertae sedis</taxon>
        <taxon>Zoopagomycota</taxon>
        <taxon>Kickxellomycotina</taxon>
        <taxon>Harpellomycetes</taxon>
        <taxon>Harpellales</taxon>
        <taxon>Legeriomycetaceae</taxon>
        <taxon>Smittium</taxon>
    </lineage>
</organism>
<evidence type="ECO:0000313" key="2">
    <source>
        <dbReference type="Proteomes" id="UP000187455"/>
    </source>
</evidence>
<reference evidence="1 2" key="1">
    <citation type="journal article" date="2016" name="Mol. Biol. Evol.">
        <title>Genome-Wide Survey of Gut Fungi (Harpellales) Reveals the First Horizontally Transferred Ubiquitin Gene from a Mosquito Host.</title>
        <authorList>
            <person name="Wang Y."/>
            <person name="White M.M."/>
            <person name="Kvist S."/>
            <person name="Moncalvo J.M."/>
        </authorList>
    </citation>
    <scope>NUCLEOTIDE SEQUENCE [LARGE SCALE GENOMIC DNA]</scope>
    <source>
        <strain evidence="1 2">ALG-7-W6</strain>
    </source>
</reference>
<keyword evidence="2" id="KW-1185">Reference proteome</keyword>
<gene>
    <name evidence="1" type="ORF">AYI68_g193</name>
</gene>
<proteinExistence type="predicted"/>
<name>A0A1R0H929_9FUNG</name>